<comment type="caution">
    <text evidence="3">The sequence shown here is derived from an EMBL/GenBank/DDBJ whole genome shotgun (WGS) entry which is preliminary data.</text>
</comment>
<feature type="compositionally biased region" description="Basic and acidic residues" evidence="2">
    <location>
        <begin position="373"/>
        <end position="382"/>
    </location>
</feature>
<proteinExistence type="predicted"/>
<feature type="coiled-coil region" evidence="1">
    <location>
        <begin position="73"/>
        <end position="114"/>
    </location>
</feature>
<reference evidence="3 4" key="1">
    <citation type="submission" date="2020-05" db="EMBL/GenBank/DDBJ databases">
        <title>Identification and distribution of gene clusters putatively required for synthesis of sphingolipid metabolism inhibitors in phylogenetically diverse species of the filamentous fungus Fusarium.</title>
        <authorList>
            <person name="Kim H.-S."/>
            <person name="Busman M."/>
            <person name="Brown D.W."/>
            <person name="Divon H."/>
            <person name="Uhlig S."/>
            <person name="Proctor R.H."/>
        </authorList>
    </citation>
    <scope>NUCLEOTIDE SEQUENCE [LARGE SCALE GENOMIC DNA]</scope>
    <source>
        <strain evidence="3 4">NRRL 13617</strain>
    </source>
</reference>
<dbReference type="Proteomes" id="UP000582016">
    <property type="component" value="Unassembled WGS sequence"/>
</dbReference>
<name>A0A8H5NNZ9_9HYPO</name>
<organism evidence="3 4">
    <name type="scientific">Fusarium phyllophilum</name>
    <dbReference type="NCBI Taxonomy" id="47803"/>
    <lineage>
        <taxon>Eukaryota</taxon>
        <taxon>Fungi</taxon>
        <taxon>Dikarya</taxon>
        <taxon>Ascomycota</taxon>
        <taxon>Pezizomycotina</taxon>
        <taxon>Sordariomycetes</taxon>
        <taxon>Hypocreomycetidae</taxon>
        <taxon>Hypocreales</taxon>
        <taxon>Nectriaceae</taxon>
        <taxon>Fusarium</taxon>
        <taxon>Fusarium fujikuroi species complex</taxon>
    </lineage>
</organism>
<gene>
    <name evidence="3" type="ORF">FPHYL_201</name>
</gene>
<evidence type="ECO:0000256" key="1">
    <source>
        <dbReference type="SAM" id="Coils"/>
    </source>
</evidence>
<evidence type="ECO:0000256" key="2">
    <source>
        <dbReference type="SAM" id="MobiDB-lite"/>
    </source>
</evidence>
<dbReference type="AlphaFoldDB" id="A0A8H5NNZ9"/>
<sequence length="408" mass="46161">MSSTELPQHPKRKHSEDGTEDDIAEALRRWKKRELSPESSQQAEPLLDAAIKPRDNSLLQTSFQLFETKQKQRQEAETKSAALVNKIQDLEAQLQQAKAELEESQEAERKAQADVSDFSFMLKYGDWFSHLLKGIRFHEPTICKSDSDIFKGQYQAAYQDHLDAVVEAAMAQAQADVVAYRGYSKEQGDILRAEESSIQKRANKTAKWDCLNGARHTTSARDMIQAERKAFLDWHESGGSEHTAPGTPFLDRIQRLCDKAGVTRLQCLEWINQYAERNEACHNPPPQVHTFWMKNAAGEDLEVNDPEHAYTVIDWAAMKAAVDNFKAEIEAGYSDGSLSEERRTYIMGLADHYWKSYSTGTDTAGNPVPTDFAKGEAKDYAKGRGKANPDPPQDYLKEYHVGKWDDLL</sequence>
<accession>A0A8H5NNZ9</accession>
<keyword evidence="4" id="KW-1185">Reference proteome</keyword>
<evidence type="ECO:0000313" key="4">
    <source>
        <dbReference type="Proteomes" id="UP000582016"/>
    </source>
</evidence>
<protein>
    <submittedName>
        <fullName evidence="3">Uncharacterized protein</fullName>
    </submittedName>
</protein>
<evidence type="ECO:0000313" key="3">
    <source>
        <dbReference type="EMBL" id="KAF5571718.1"/>
    </source>
</evidence>
<feature type="region of interest" description="Disordered" evidence="2">
    <location>
        <begin position="364"/>
        <end position="395"/>
    </location>
</feature>
<dbReference type="EMBL" id="JAAOAQ010000007">
    <property type="protein sequence ID" value="KAF5571718.1"/>
    <property type="molecule type" value="Genomic_DNA"/>
</dbReference>
<feature type="region of interest" description="Disordered" evidence="2">
    <location>
        <begin position="1"/>
        <end position="21"/>
    </location>
</feature>
<dbReference type="OrthoDB" id="5038365at2759"/>
<keyword evidence="1" id="KW-0175">Coiled coil</keyword>